<dbReference type="RefSeq" id="XP_005841388.1">
    <property type="nucleotide sequence ID" value="XM_005841331.1"/>
</dbReference>
<dbReference type="GeneID" id="17311154"/>
<evidence type="ECO:0000313" key="3">
    <source>
        <dbReference type="EMBL" id="EKX54408.1"/>
    </source>
</evidence>
<evidence type="ECO:0000313" key="4">
    <source>
        <dbReference type="EnsemblProtists" id="EKX54408"/>
    </source>
</evidence>
<dbReference type="Proteomes" id="UP000011087">
    <property type="component" value="Unassembled WGS sequence"/>
</dbReference>
<evidence type="ECO:0000256" key="1">
    <source>
        <dbReference type="SAM" id="MobiDB-lite"/>
    </source>
</evidence>
<gene>
    <name evidence="3" type="ORF">GUITHDRAFT_99888</name>
</gene>
<dbReference type="PaxDb" id="55529-EKX54408"/>
<dbReference type="EMBL" id="JH992967">
    <property type="protein sequence ID" value="EKX54408.1"/>
    <property type="molecule type" value="Genomic_DNA"/>
</dbReference>
<protein>
    <submittedName>
        <fullName evidence="3 4">Uncharacterized protein</fullName>
    </submittedName>
</protein>
<keyword evidence="2" id="KW-0812">Transmembrane</keyword>
<accession>L1K219</accession>
<sequence length="187" mass="20343">MRSGARSESSHTEQSGGGASIQIASAEALRILQRHYGATVAGRSRNSKKTGKKVKWSDVAAVEQSLLVTNLARALVLSPLLVAGPWLNRVMLRLVSAEGLRSSEMTITNEVREEMTKLYHSSMLPHSLLLLLFGGFLSAMFKYFFAEPCIRFGAGVMEALIATQRSDDNGVHNDHSDEEACHDSPGV</sequence>
<keyword evidence="2" id="KW-0472">Membrane</keyword>
<reference evidence="5" key="2">
    <citation type="submission" date="2012-11" db="EMBL/GenBank/DDBJ databases">
        <authorList>
            <person name="Kuo A."/>
            <person name="Curtis B.A."/>
            <person name="Tanifuji G."/>
            <person name="Burki F."/>
            <person name="Gruber A."/>
            <person name="Irimia M."/>
            <person name="Maruyama S."/>
            <person name="Arias M.C."/>
            <person name="Ball S.G."/>
            <person name="Gile G.H."/>
            <person name="Hirakawa Y."/>
            <person name="Hopkins J.F."/>
            <person name="Rensing S.A."/>
            <person name="Schmutz J."/>
            <person name="Symeonidi A."/>
            <person name="Elias M."/>
            <person name="Eveleigh R.J."/>
            <person name="Herman E.K."/>
            <person name="Klute M.J."/>
            <person name="Nakayama T."/>
            <person name="Obornik M."/>
            <person name="Reyes-Prieto A."/>
            <person name="Armbrust E.V."/>
            <person name="Aves S.J."/>
            <person name="Beiko R.G."/>
            <person name="Coutinho P."/>
            <person name="Dacks J.B."/>
            <person name="Durnford D.G."/>
            <person name="Fast N.M."/>
            <person name="Green B.R."/>
            <person name="Grisdale C."/>
            <person name="Hempe F."/>
            <person name="Henrissat B."/>
            <person name="Hoppner M.P."/>
            <person name="Ishida K.-I."/>
            <person name="Kim E."/>
            <person name="Koreny L."/>
            <person name="Kroth P.G."/>
            <person name="Liu Y."/>
            <person name="Malik S.-B."/>
            <person name="Maier U.G."/>
            <person name="McRose D."/>
            <person name="Mock T."/>
            <person name="Neilson J.A."/>
            <person name="Onodera N.T."/>
            <person name="Poole A.M."/>
            <person name="Pritham E.J."/>
            <person name="Richards T.A."/>
            <person name="Rocap G."/>
            <person name="Roy S.W."/>
            <person name="Sarai C."/>
            <person name="Schaack S."/>
            <person name="Shirato S."/>
            <person name="Slamovits C.H."/>
            <person name="Spencer D.F."/>
            <person name="Suzuki S."/>
            <person name="Worden A.Z."/>
            <person name="Zauner S."/>
            <person name="Barry K."/>
            <person name="Bell C."/>
            <person name="Bharti A.K."/>
            <person name="Crow J.A."/>
            <person name="Grimwood J."/>
            <person name="Kramer R."/>
            <person name="Lindquist E."/>
            <person name="Lucas S."/>
            <person name="Salamov A."/>
            <person name="McFadden G.I."/>
            <person name="Lane C.E."/>
            <person name="Keeling P.J."/>
            <person name="Gray M.W."/>
            <person name="Grigoriev I.V."/>
            <person name="Archibald J.M."/>
        </authorList>
    </citation>
    <scope>NUCLEOTIDE SEQUENCE</scope>
    <source>
        <strain evidence="5">CCMP2712</strain>
    </source>
</reference>
<dbReference type="HOGENOM" id="CLU_1450249_0_0_1"/>
<name>L1K219_GUITC</name>
<feature type="region of interest" description="Disordered" evidence="1">
    <location>
        <begin position="168"/>
        <end position="187"/>
    </location>
</feature>
<feature type="transmembrane region" description="Helical" evidence="2">
    <location>
        <begin position="127"/>
        <end position="145"/>
    </location>
</feature>
<proteinExistence type="predicted"/>
<keyword evidence="2" id="KW-1133">Transmembrane helix</keyword>
<organism evidence="3">
    <name type="scientific">Guillardia theta (strain CCMP2712)</name>
    <name type="common">Cryptophyte</name>
    <dbReference type="NCBI Taxonomy" id="905079"/>
    <lineage>
        <taxon>Eukaryota</taxon>
        <taxon>Cryptophyceae</taxon>
        <taxon>Pyrenomonadales</taxon>
        <taxon>Geminigeraceae</taxon>
        <taxon>Guillardia</taxon>
    </lineage>
</organism>
<reference evidence="3 5" key="1">
    <citation type="journal article" date="2012" name="Nature">
        <title>Algal genomes reveal evolutionary mosaicism and the fate of nucleomorphs.</title>
        <authorList>
            <consortium name="DOE Joint Genome Institute"/>
            <person name="Curtis B.A."/>
            <person name="Tanifuji G."/>
            <person name="Burki F."/>
            <person name="Gruber A."/>
            <person name="Irimia M."/>
            <person name="Maruyama S."/>
            <person name="Arias M.C."/>
            <person name="Ball S.G."/>
            <person name="Gile G.H."/>
            <person name="Hirakawa Y."/>
            <person name="Hopkins J.F."/>
            <person name="Kuo A."/>
            <person name="Rensing S.A."/>
            <person name="Schmutz J."/>
            <person name="Symeonidi A."/>
            <person name="Elias M."/>
            <person name="Eveleigh R.J."/>
            <person name="Herman E.K."/>
            <person name="Klute M.J."/>
            <person name="Nakayama T."/>
            <person name="Obornik M."/>
            <person name="Reyes-Prieto A."/>
            <person name="Armbrust E.V."/>
            <person name="Aves S.J."/>
            <person name="Beiko R.G."/>
            <person name="Coutinho P."/>
            <person name="Dacks J.B."/>
            <person name="Durnford D.G."/>
            <person name="Fast N.M."/>
            <person name="Green B.R."/>
            <person name="Grisdale C.J."/>
            <person name="Hempel F."/>
            <person name="Henrissat B."/>
            <person name="Hoppner M.P."/>
            <person name="Ishida K."/>
            <person name="Kim E."/>
            <person name="Koreny L."/>
            <person name="Kroth P.G."/>
            <person name="Liu Y."/>
            <person name="Malik S.B."/>
            <person name="Maier U.G."/>
            <person name="McRose D."/>
            <person name="Mock T."/>
            <person name="Neilson J.A."/>
            <person name="Onodera N.T."/>
            <person name="Poole A.M."/>
            <person name="Pritham E.J."/>
            <person name="Richards T.A."/>
            <person name="Rocap G."/>
            <person name="Roy S.W."/>
            <person name="Sarai C."/>
            <person name="Schaack S."/>
            <person name="Shirato S."/>
            <person name="Slamovits C.H."/>
            <person name="Spencer D.F."/>
            <person name="Suzuki S."/>
            <person name="Worden A.Z."/>
            <person name="Zauner S."/>
            <person name="Barry K."/>
            <person name="Bell C."/>
            <person name="Bharti A.K."/>
            <person name="Crow J.A."/>
            <person name="Grimwood J."/>
            <person name="Kramer R."/>
            <person name="Lindquist E."/>
            <person name="Lucas S."/>
            <person name="Salamov A."/>
            <person name="McFadden G.I."/>
            <person name="Lane C.E."/>
            <person name="Keeling P.J."/>
            <person name="Gray M.W."/>
            <person name="Grigoriev I.V."/>
            <person name="Archibald J.M."/>
        </authorList>
    </citation>
    <scope>NUCLEOTIDE SEQUENCE</scope>
    <source>
        <strain evidence="3 5">CCMP2712</strain>
    </source>
</reference>
<evidence type="ECO:0000256" key="2">
    <source>
        <dbReference type="SAM" id="Phobius"/>
    </source>
</evidence>
<evidence type="ECO:0000313" key="5">
    <source>
        <dbReference type="Proteomes" id="UP000011087"/>
    </source>
</evidence>
<dbReference type="KEGG" id="gtt:GUITHDRAFT_99888"/>
<reference evidence="4" key="3">
    <citation type="submission" date="2016-03" db="UniProtKB">
        <authorList>
            <consortium name="EnsemblProtists"/>
        </authorList>
    </citation>
    <scope>IDENTIFICATION</scope>
</reference>
<dbReference type="EnsemblProtists" id="EKX54408">
    <property type="protein sequence ID" value="EKX54408"/>
    <property type="gene ID" value="GUITHDRAFT_99888"/>
</dbReference>
<dbReference type="AlphaFoldDB" id="L1K219"/>
<keyword evidence="5" id="KW-1185">Reference proteome</keyword>